<accession>X1Q6Z3</accession>
<dbReference type="InterPro" id="IPR002575">
    <property type="entry name" value="Aminoglycoside_PTrfase"/>
</dbReference>
<dbReference type="InterPro" id="IPR011009">
    <property type="entry name" value="Kinase-like_dom_sf"/>
</dbReference>
<dbReference type="AlphaFoldDB" id="X1Q6Z3"/>
<dbReference type="EMBL" id="BARV01032881">
    <property type="protein sequence ID" value="GAI39029.1"/>
    <property type="molecule type" value="Genomic_DNA"/>
</dbReference>
<comment type="caution">
    <text evidence="2">The sequence shown here is derived from an EMBL/GenBank/DDBJ whole genome shotgun (WGS) entry which is preliminary data.</text>
</comment>
<feature type="non-terminal residue" evidence="2">
    <location>
        <position position="1"/>
    </location>
</feature>
<dbReference type="SUPFAM" id="SSF56112">
    <property type="entry name" value="Protein kinase-like (PK-like)"/>
    <property type="match status" value="1"/>
</dbReference>
<name>X1Q6Z3_9ZZZZ</name>
<evidence type="ECO:0000313" key="2">
    <source>
        <dbReference type="EMBL" id="GAI39029.1"/>
    </source>
</evidence>
<dbReference type="Gene3D" id="3.90.1200.10">
    <property type="match status" value="1"/>
</dbReference>
<sequence>STAGDEKIKSIKLKYQCLEVYSKLDSRSKKLVKEAQTRLIKESMEFNKVLVHGDYHPRNILVEGSKVGTCDLEEAHLGDPAFDIGILLGSYLLRIGYRRDINNSNSR</sequence>
<evidence type="ECO:0000259" key="1">
    <source>
        <dbReference type="Pfam" id="PF01636"/>
    </source>
</evidence>
<organism evidence="2">
    <name type="scientific">marine sediment metagenome</name>
    <dbReference type="NCBI Taxonomy" id="412755"/>
    <lineage>
        <taxon>unclassified sequences</taxon>
        <taxon>metagenomes</taxon>
        <taxon>ecological metagenomes</taxon>
    </lineage>
</organism>
<gene>
    <name evidence="2" type="ORF">S06H3_51775</name>
</gene>
<proteinExistence type="predicted"/>
<feature type="domain" description="Aminoglycoside phosphotransferase" evidence="1">
    <location>
        <begin position="27"/>
        <end position="90"/>
    </location>
</feature>
<reference evidence="2" key="1">
    <citation type="journal article" date="2014" name="Front. Microbiol.">
        <title>High frequency of phylogenetically diverse reductive dehalogenase-homologous genes in deep subseafloor sedimentary metagenomes.</title>
        <authorList>
            <person name="Kawai M."/>
            <person name="Futagami T."/>
            <person name="Toyoda A."/>
            <person name="Takaki Y."/>
            <person name="Nishi S."/>
            <person name="Hori S."/>
            <person name="Arai W."/>
            <person name="Tsubouchi T."/>
            <person name="Morono Y."/>
            <person name="Uchiyama I."/>
            <person name="Ito T."/>
            <person name="Fujiyama A."/>
            <person name="Inagaki F."/>
            <person name="Takami H."/>
        </authorList>
    </citation>
    <scope>NUCLEOTIDE SEQUENCE</scope>
    <source>
        <strain evidence="2">Expedition CK06-06</strain>
    </source>
</reference>
<protein>
    <recommendedName>
        <fullName evidence="1">Aminoglycoside phosphotransferase domain-containing protein</fullName>
    </recommendedName>
</protein>
<dbReference type="Pfam" id="PF01636">
    <property type="entry name" value="APH"/>
    <property type="match status" value="1"/>
</dbReference>